<gene>
    <name evidence="1" type="ORF">AVEN_155499_1</name>
</gene>
<protein>
    <submittedName>
        <fullName evidence="1">Uncharacterized protein</fullName>
    </submittedName>
</protein>
<dbReference type="Proteomes" id="UP000499080">
    <property type="component" value="Unassembled WGS sequence"/>
</dbReference>
<reference evidence="1 2" key="1">
    <citation type="journal article" date="2019" name="Sci. Rep.">
        <title>Orb-weaving spider Araneus ventricosus genome elucidates the spidroin gene catalogue.</title>
        <authorList>
            <person name="Kono N."/>
            <person name="Nakamura H."/>
            <person name="Ohtoshi R."/>
            <person name="Moran D.A.P."/>
            <person name="Shinohara A."/>
            <person name="Yoshida Y."/>
            <person name="Fujiwara M."/>
            <person name="Mori M."/>
            <person name="Tomita M."/>
            <person name="Arakawa K."/>
        </authorList>
    </citation>
    <scope>NUCLEOTIDE SEQUENCE [LARGE SCALE GENOMIC DNA]</scope>
</reference>
<organism evidence="1 2">
    <name type="scientific">Araneus ventricosus</name>
    <name type="common">Orbweaver spider</name>
    <name type="synonym">Epeira ventricosa</name>
    <dbReference type="NCBI Taxonomy" id="182803"/>
    <lineage>
        <taxon>Eukaryota</taxon>
        <taxon>Metazoa</taxon>
        <taxon>Ecdysozoa</taxon>
        <taxon>Arthropoda</taxon>
        <taxon>Chelicerata</taxon>
        <taxon>Arachnida</taxon>
        <taxon>Araneae</taxon>
        <taxon>Araneomorphae</taxon>
        <taxon>Entelegynae</taxon>
        <taxon>Araneoidea</taxon>
        <taxon>Araneidae</taxon>
        <taxon>Araneus</taxon>
    </lineage>
</organism>
<evidence type="ECO:0000313" key="2">
    <source>
        <dbReference type="Proteomes" id="UP000499080"/>
    </source>
</evidence>
<name>A0A4Y2X3D2_ARAVE</name>
<dbReference type="AlphaFoldDB" id="A0A4Y2X3D2"/>
<proteinExistence type="predicted"/>
<accession>A0A4Y2X3D2</accession>
<keyword evidence="2" id="KW-1185">Reference proteome</keyword>
<sequence length="91" mass="10369">MESGSDPETIGIRCRHFITRLPHLRSLGEAATLDQSPDNVWIQNNFGHVLEIYIWNADCSDPDFLDQEDSGLEDPSYCLHDVQSLSSYEEK</sequence>
<comment type="caution">
    <text evidence="1">The sequence shown here is derived from an EMBL/GenBank/DDBJ whole genome shotgun (WGS) entry which is preliminary data.</text>
</comment>
<dbReference type="EMBL" id="BGPR01070849">
    <property type="protein sequence ID" value="GBO44205.1"/>
    <property type="molecule type" value="Genomic_DNA"/>
</dbReference>
<evidence type="ECO:0000313" key="1">
    <source>
        <dbReference type="EMBL" id="GBO44205.1"/>
    </source>
</evidence>